<feature type="coiled-coil region" evidence="1">
    <location>
        <begin position="294"/>
        <end position="359"/>
    </location>
</feature>
<keyword evidence="1" id="KW-0175">Coiled coil</keyword>
<organism evidence="3 4">
    <name type="scientific">Symbiodinium pilosum</name>
    <name type="common">Dinoflagellate</name>
    <dbReference type="NCBI Taxonomy" id="2952"/>
    <lineage>
        <taxon>Eukaryota</taxon>
        <taxon>Sar</taxon>
        <taxon>Alveolata</taxon>
        <taxon>Dinophyceae</taxon>
        <taxon>Suessiales</taxon>
        <taxon>Symbiodiniaceae</taxon>
        <taxon>Symbiodinium</taxon>
    </lineage>
</organism>
<dbReference type="EMBL" id="CAJNIZ010007289">
    <property type="protein sequence ID" value="CAE7256829.1"/>
    <property type="molecule type" value="Genomic_DNA"/>
</dbReference>
<feature type="non-terminal residue" evidence="3">
    <location>
        <position position="433"/>
    </location>
</feature>
<name>A0A812M2Y9_SYMPI</name>
<comment type="caution">
    <text evidence="3">The sequence shown here is derived from an EMBL/GenBank/DDBJ whole genome shotgun (WGS) entry which is preliminary data.</text>
</comment>
<reference evidence="3" key="1">
    <citation type="submission" date="2021-02" db="EMBL/GenBank/DDBJ databases">
        <authorList>
            <person name="Dougan E. K."/>
            <person name="Rhodes N."/>
            <person name="Thang M."/>
            <person name="Chan C."/>
        </authorList>
    </citation>
    <scope>NUCLEOTIDE SEQUENCE</scope>
</reference>
<gene>
    <name evidence="3" type="ORF">SPIL2461_LOCUS5235</name>
</gene>
<accession>A0A812M2Y9</accession>
<feature type="compositionally biased region" description="Basic and acidic residues" evidence="2">
    <location>
        <begin position="405"/>
        <end position="414"/>
    </location>
</feature>
<evidence type="ECO:0000256" key="2">
    <source>
        <dbReference type="SAM" id="MobiDB-lite"/>
    </source>
</evidence>
<sequence>AKGGSCLTVLRDASTNERLFGKPAHDNFCSFAYVCFGLTCPLKPGAPEFPLLPLPAEEVLFAAEEGTSTCSKLMDNSCAAAYQQAELDCARDPHSRNVWDGAKQGLCPRCQKLVKAYHYLTSLCKTGGDFSMEALKRHFLERPTWQERVATGRFLAERREMGRLFERDVQDLLQKARKSCKVLKDEKRRRRAQLQRRQEGRPEVEEEEEGNHEEAEEEAMTVDDVVEVQEASGEKFIRSFFSLSTFPRETLPTENVAEKDKFELPVVSGVPPPGVPRHSVESLKLREKARKLALKQRYAEAAKLQKKAERLEAEWIASKYQASERKETDRLEERHALEKLRLEERLECQEAKLVEQSLRSQQLMLLRHDCSAARLVARQQRAWTALGGSVKSLEQALRSAAGRPRANEESDCCKMRRSASAPAGRRRPKSAMV</sequence>
<keyword evidence="4" id="KW-1185">Reference proteome</keyword>
<dbReference type="AlphaFoldDB" id="A0A812M2Y9"/>
<evidence type="ECO:0000313" key="4">
    <source>
        <dbReference type="Proteomes" id="UP000649617"/>
    </source>
</evidence>
<feature type="region of interest" description="Disordered" evidence="2">
    <location>
        <begin position="398"/>
        <end position="433"/>
    </location>
</feature>
<dbReference type="OrthoDB" id="414437at2759"/>
<evidence type="ECO:0000256" key="1">
    <source>
        <dbReference type="SAM" id="Coils"/>
    </source>
</evidence>
<feature type="compositionally biased region" description="Basic residues" evidence="2">
    <location>
        <begin position="424"/>
        <end position="433"/>
    </location>
</feature>
<proteinExistence type="predicted"/>
<feature type="compositionally biased region" description="Acidic residues" evidence="2">
    <location>
        <begin position="204"/>
        <end position="220"/>
    </location>
</feature>
<feature type="region of interest" description="Disordered" evidence="2">
    <location>
        <begin position="191"/>
        <end position="220"/>
    </location>
</feature>
<protein>
    <submittedName>
        <fullName evidence="3">Uncharacterized protein</fullName>
    </submittedName>
</protein>
<evidence type="ECO:0000313" key="3">
    <source>
        <dbReference type="EMBL" id="CAE7256829.1"/>
    </source>
</evidence>
<dbReference type="Proteomes" id="UP000649617">
    <property type="component" value="Unassembled WGS sequence"/>
</dbReference>